<evidence type="ECO:0000256" key="19">
    <source>
        <dbReference type="ARBA" id="ARBA00033119"/>
    </source>
</evidence>
<comment type="similarity">
    <text evidence="2">Belongs to the NADP-dependent oxidoreductase L4BD family.</text>
</comment>
<evidence type="ECO:0000256" key="20">
    <source>
        <dbReference type="ARBA" id="ARBA00047461"/>
    </source>
</evidence>
<comment type="catalytic activity">
    <reaction evidence="30">
        <text>6-trans-leukotriene B4 + NADP(+) = 12-oxo-(5S)-hydroxy-(6E,8E,10E,14Z)-eicosatetraenoate + NADPH + H(+)</text>
        <dbReference type="Rhea" id="RHEA:51204"/>
        <dbReference type="ChEBI" id="CHEBI:15378"/>
        <dbReference type="ChEBI" id="CHEBI:57783"/>
        <dbReference type="ChEBI" id="CHEBI:58349"/>
        <dbReference type="ChEBI" id="CHEBI:90723"/>
        <dbReference type="ChEBI" id="CHEBI:133974"/>
    </reaction>
    <physiologicalReaction direction="left-to-right" evidence="30">
        <dbReference type="Rhea" id="RHEA:51205"/>
    </physiologicalReaction>
</comment>
<dbReference type="FunFam" id="3.40.50.720:FF:000121">
    <property type="entry name" value="Prostaglandin reductase 2"/>
    <property type="match status" value="1"/>
</dbReference>
<keyword evidence="13" id="KW-0560">Oxidoreductase</keyword>
<proteinExistence type="inferred from homology"/>
<accession>A0AAN7VFT8</accession>
<comment type="catalytic activity">
    <reaction evidence="25">
        <text>dodecanal + NADP(+) = (2E)-dodecenal + NADPH + H(+)</text>
        <dbReference type="Rhea" id="RHEA:50784"/>
        <dbReference type="ChEBI" id="CHEBI:15378"/>
        <dbReference type="ChEBI" id="CHEBI:27836"/>
        <dbReference type="ChEBI" id="CHEBI:57783"/>
        <dbReference type="ChEBI" id="CHEBI:58349"/>
        <dbReference type="ChEBI" id="CHEBI:133741"/>
    </reaction>
    <physiologicalReaction direction="right-to-left" evidence="25">
        <dbReference type="Rhea" id="RHEA:50786"/>
    </physiologicalReaction>
</comment>
<dbReference type="SMART" id="SM00829">
    <property type="entry name" value="PKS_ER"/>
    <property type="match status" value="1"/>
</dbReference>
<comment type="catalytic activity">
    <reaction evidence="28">
        <text>4-hydroxynonanal + NADP(+) = (E)-4-hydroxynon-2-enal + NADPH + H(+)</text>
        <dbReference type="Rhea" id="RHEA:64736"/>
        <dbReference type="ChEBI" id="CHEBI:15378"/>
        <dbReference type="ChEBI" id="CHEBI:57783"/>
        <dbReference type="ChEBI" id="CHEBI:58349"/>
        <dbReference type="ChEBI" id="CHEBI:58968"/>
        <dbReference type="ChEBI" id="CHEBI:156112"/>
    </reaction>
    <physiologicalReaction direction="right-to-left" evidence="28">
        <dbReference type="Rhea" id="RHEA:64738"/>
    </physiologicalReaction>
</comment>
<evidence type="ECO:0000256" key="13">
    <source>
        <dbReference type="ARBA" id="ARBA00023002"/>
    </source>
</evidence>
<comment type="catalytic activity">
    <reaction evidence="21">
        <text>decanal + NADP(+) = (2E)-decenal + NADPH + H(+)</text>
        <dbReference type="Rhea" id="RHEA:50612"/>
        <dbReference type="ChEBI" id="CHEBI:15378"/>
        <dbReference type="ChEBI" id="CHEBI:31457"/>
        <dbReference type="ChEBI" id="CHEBI:57783"/>
        <dbReference type="ChEBI" id="CHEBI:58349"/>
        <dbReference type="ChEBI" id="CHEBI:133455"/>
    </reaction>
    <physiologicalReaction direction="right-to-left" evidence="21">
        <dbReference type="Rhea" id="RHEA:50614"/>
    </physiologicalReaction>
</comment>
<comment type="catalytic activity">
    <reaction evidence="23">
        <text>leukotriene B4 + NADP(+) = 12-oxo-leukotriene B4 + NADPH + H(+)</text>
        <dbReference type="Rhea" id="RHEA:50608"/>
        <dbReference type="ChEBI" id="CHEBI:15378"/>
        <dbReference type="ChEBI" id="CHEBI:57461"/>
        <dbReference type="ChEBI" id="CHEBI:57783"/>
        <dbReference type="ChEBI" id="CHEBI:58349"/>
        <dbReference type="ChEBI" id="CHEBI:133309"/>
    </reaction>
    <physiologicalReaction direction="left-to-right" evidence="23">
        <dbReference type="Rhea" id="RHEA:50609"/>
    </physiologicalReaction>
</comment>
<evidence type="ECO:0000256" key="14">
    <source>
        <dbReference type="ARBA" id="ARBA00023098"/>
    </source>
</evidence>
<evidence type="ECO:0000256" key="7">
    <source>
        <dbReference type="ARBA" id="ARBA00022490"/>
    </source>
</evidence>
<dbReference type="InterPro" id="IPR020843">
    <property type="entry name" value="ER"/>
</dbReference>
<evidence type="ECO:0000256" key="15">
    <source>
        <dbReference type="ARBA" id="ARBA00023278"/>
    </source>
</evidence>
<dbReference type="GO" id="GO:0006693">
    <property type="term" value="P:prostaglandin metabolic process"/>
    <property type="evidence" value="ECO:0007669"/>
    <property type="project" value="UniProtKB-KW"/>
</dbReference>
<evidence type="ECO:0000256" key="2">
    <source>
        <dbReference type="ARBA" id="ARBA00010460"/>
    </source>
</evidence>
<evidence type="ECO:0000256" key="34">
    <source>
        <dbReference type="ARBA" id="ARBA00049368"/>
    </source>
</evidence>
<dbReference type="AlphaFoldDB" id="A0AAN7VFT8"/>
<keyword evidence="11" id="KW-0521">NADP</keyword>
<keyword evidence="8" id="KW-0644">Prostaglandin metabolism</keyword>
<dbReference type="SUPFAM" id="SSF50129">
    <property type="entry name" value="GroES-like"/>
    <property type="match status" value="2"/>
</dbReference>
<comment type="catalytic activity">
    <reaction evidence="24">
        <text>13,14-dihydro-15-oxo-prostaglandin F1alpha + NADP(+) = 15-oxoprostaglandin F1alpha + NADPH + H(+)</text>
        <dbReference type="Rhea" id="RHEA:50592"/>
        <dbReference type="ChEBI" id="CHEBI:15378"/>
        <dbReference type="ChEBI" id="CHEBI:57783"/>
        <dbReference type="ChEBI" id="CHEBI:58349"/>
        <dbReference type="ChEBI" id="CHEBI:79072"/>
        <dbReference type="ChEBI" id="CHEBI:133411"/>
    </reaction>
    <physiologicalReaction direction="right-to-left" evidence="24">
        <dbReference type="Rhea" id="RHEA:50594"/>
    </physiologicalReaction>
</comment>
<dbReference type="GO" id="GO:0047522">
    <property type="term" value="F:15-oxoprostaglandin 13-reductase [NAD(P)+] activity"/>
    <property type="evidence" value="ECO:0007669"/>
    <property type="project" value="UniProtKB-EC"/>
</dbReference>
<keyword evidence="9" id="KW-0597">Phosphoprotein</keyword>
<dbReference type="InterPro" id="IPR011032">
    <property type="entry name" value="GroES-like_sf"/>
</dbReference>
<evidence type="ECO:0000256" key="16">
    <source>
        <dbReference type="ARBA" id="ARBA00031851"/>
    </source>
</evidence>
<evidence type="ECO:0000256" key="32">
    <source>
        <dbReference type="ARBA" id="ARBA00049070"/>
    </source>
</evidence>
<evidence type="ECO:0000256" key="3">
    <source>
        <dbReference type="ARBA" id="ARBA00011852"/>
    </source>
</evidence>
<evidence type="ECO:0000256" key="21">
    <source>
        <dbReference type="ARBA" id="ARBA00047617"/>
    </source>
</evidence>
<dbReference type="Gene3D" id="3.40.50.720">
    <property type="entry name" value="NAD(P)-binding Rossmann-like Domain"/>
    <property type="match status" value="1"/>
</dbReference>
<dbReference type="EC" id="1.3.1.74" evidence="5"/>
<evidence type="ECO:0000313" key="36">
    <source>
        <dbReference type="EMBL" id="KAK5647445.1"/>
    </source>
</evidence>
<keyword evidence="10" id="KW-0276">Fatty acid metabolism</keyword>
<dbReference type="Pfam" id="PF16884">
    <property type="entry name" value="ADH_N_2"/>
    <property type="match status" value="1"/>
</dbReference>
<evidence type="ECO:0000256" key="23">
    <source>
        <dbReference type="ARBA" id="ARBA00047871"/>
    </source>
</evidence>
<comment type="catalytic activity">
    <reaction evidence="33">
        <text>an n-alkanal + NADP(+) = an alk-2-enal + NADPH + H(+)</text>
        <dbReference type="Rhea" id="RHEA:13737"/>
        <dbReference type="ChEBI" id="CHEBI:12834"/>
        <dbReference type="ChEBI" id="CHEBI:13757"/>
        <dbReference type="ChEBI" id="CHEBI:15378"/>
        <dbReference type="ChEBI" id="CHEBI:57783"/>
        <dbReference type="ChEBI" id="CHEBI:58349"/>
        <dbReference type="EC" id="1.3.1.74"/>
    </reaction>
    <physiologicalReaction direction="right-to-left" evidence="33">
        <dbReference type="Rhea" id="RHEA:13739"/>
    </physiologicalReaction>
</comment>
<protein>
    <recommendedName>
        <fullName evidence="6">Prostaglandin reductase 1</fullName>
        <ecNumber evidence="4">1.3.1.48</ecNumber>
        <ecNumber evidence="5">1.3.1.74</ecNumber>
    </recommendedName>
    <alternativeName>
        <fullName evidence="19">15-oxoprostaglandin 13-reductase</fullName>
    </alternativeName>
    <alternativeName>
        <fullName evidence="17">Dithiolethione-inducible gene 1 protein</fullName>
    </alternativeName>
    <alternativeName>
        <fullName evidence="16">Leukotriene B4 12-hydroxydehydrogenase</fullName>
    </alternativeName>
    <alternativeName>
        <fullName evidence="18">NAD(P)H-dependent alkenal/one oxidoreductase</fullName>
    </alternativeName>
</protein>
<dbReference type="SUPFAM" id="SSF51735">
    <property type="entry name" value="NAD(P)-binding Rossmann-fold domains"/>
    <property type="match status" value="1"/>
</dbReference>
<dbReference type="PANTHER" id="PTHR43205">
    <property type="entry name" value="PROSTAGLANDIN REDUCTASE"/>
    <property type="match status" value="1"/>
</dbReference>
<evidence type="ECO:0000256" key="17">
    <source>
        <dbReference type="ARBA" id="ARBA00032255"/>
    </source>
</evidence>
<evidence type="ECO:0000256" key="27">
    <source>
        <dbReference type="ARBA" id="ARBA00048290"/>
    </source>
</evidence>
<comment type="catalytic activity">
    <reaction evidence="22">
        <text>pentan-2-one + NADP(+) = (E)-pent-3-en-2-one + NADPH + H(+)</text>
        <dbReference type="Rhea" id="RHEA:50788"/>
        <dbReference type="ChEBI" id="CHEBI:15378"/>
        <dbReference type="ChEBI" id="CHEBI:16472"/>
        <dbReference type="ChEBI" id="CHEBI:57783"/>
        <dbReference type="ChEBI" id="CHEBI:58349"/>
        <dbReference type="ChEBI" id="CHEBI:145276"/>
    </reaction>
    <physiologicalReaction direction="right-to-left" evidence="22">
        <dbReference type="Rhea" id="RHEA:50790"/>
    </physiologicalReaction>
</comment>
<dbReference type="EC" id="1.3.1.48" evidence="4"/>
<evidence type="ECO:0000256" key="6">
    <source>
        <dbReference type="ARBA" id="ARBA00020651"/>
    </source>
</evidence>
<evidence type="ECO:0000256" key="12">
    <source>
        <dbReference type="ARBA" id="ARBA00022990"/>
    </source>
</evidence>
<comment type="catalytic activity">
    <reaction evidence="26">
        <text>nonan-2-one + NADP(+) = (3E)-nonen-2-one + NADPH + H(+)</text>
        <dbReference type="Rhea" id="RHEA:50616"/>
        <dbReference type="ChEBI" id="CHEBI:15378"/>
        <dbReference type="ChEBI" id="CHEBI:57783"/>
        <dbReference type="ChEBI" id="CHEBI:58349"/>
        <dbReference type="ChEBI" id="CHEBI:77927"/>
        <dbReference type="ChEBI" id="CHEBI:133457"/>
    </reaction>
    <physiologicalReaction direction="right-to-left" evidence="26">
        <dbReference type="Rhea" id="RHEA:50618"/>
    </physiologicalReaction>
</comment>
<dbReference type="InterPro" id="IPR014190">
    <property type="entry name" value="PTGR1"/>
</dbReference>
<comment type="subcellular location">
    <subcellularLocation>
        <location evidence="1">Cytoplasm</location>
    </subcellularLocation>
</comment>
<dbReference type="InterPro" id="IPR041694">
    <property type="entry name" value="ADH_N_2"/>
</dbReference>
<evidence type="ECO:0000256" key="31">
    <source>
        <dbReference type="ARBA" id="ARBA00049068"/>
    </source>
</evidence>
<dbReference type="PANTHER" id="PTHR43205:SF7">
    <property type="entry name" value="PROSTAGLANDIN REDUCTASE 1"/>
    <property type="match status" value="1"/>
</dbReference>
<keyword evidence="14" id="KW-0443">Lipid metabolism</keyword>
<evidence type="ECO:0000256" key="28">
    <source>
        <dbReference type="ARBA" id="ARBA00048387"/>
    </source>
</evidence>
<evidence type="ECO:0000256" key="33">
    <source>
        <dbReference type="ARBA" id="ARBA00049179"/>
    </source>
</evidence>
<evidence type="ECO:0000256" key="8">
    <source>
        <dbReference type="ARBA" id="ARBA00022501"/>
    </source>
</evidence>
<dbReference type="CDD" id="cd08294">
    <property type="entry name" value="leukotriene_B4_DH_like"/>
    <property type="match status" value="1"/>
</dbReference>
<dbReference type="EMBL" id="JAVRBK010000002">
    <property type="protein sequence ID" value="KAK5647445.1"/>
    <property type="molecule type" value="Genomic_DNA"/>
</dbReference>
<comment type="catalytic activity">
    <reaction evidence="32">
        <text>13,14-dihydro-15-oxo-prostaglandin E1 + NADP(+) = 15-oxoprostaglandin E1 + NADPH + H(+)</text>
        <dbReference type="Rhea" id="RHEA:50584"/>
        <dbReference type="ChEBI" id="CHEBI:15378"/>
        <dbReference type="ChEBI" id="CHEBI:57401"/>
        <dbReference type="ChEBI" id="CHEBI:57783"/>
        <dbReference type="ChEBI" id="CHEBI:58349"/>
        <dbReference type="ChEBI" id="CHEBI:133408"/>
    </reaction>
    <physiologicalReaction direction="right-to-left" evidence="32">
        <dbReference type="Rhea" id="RHEA:50586"/>
    </physiologicalReaction>
</comment>
<feature type="domain" description="Enoyl reductase (ER)" evidence="35">
    <location>
        <begin position="43"/>
        <end position="356"/>
    </location>
</feature>
<dbReference type="Proteomes" id="UP001329430">
    <property type="component" value="Chromosome 2"/>
</dbReference>
<keyword evidence="37" id="KW-1185">Reference proteome</keyword>
<dbReference type="InterPro" id="IPR013149">
    <property type="entry name" value="ADH-like_C"/>
</dbReference>
<evidence type="ECO:0000256" key="11">
    <source>
        <dbReference type="ARBA" id="ARBA00022857"/>
    </source>
</evidence>
<keyword evidence="7" id="KW-0963">Cytoplasm</keyword>
<dbReference type="Gene3D" id="3.90.180.10">
    <property type="entry name" value="Medium-chain alcohol dehydrogenases, catalytic domain"/>
    <property type="match status" value="1"/>
</dbReference>
<evidence type="ECO:0000256" key="5">
    <source>
        <dbReference type="ARBA" id="ARBA00012410"/>
    </source>
</evidence>
<evidence type="ECO:0000313" key="37">
    <source>
        <dbReference type="Proteomes" id="UP001329430"/>
    </source>
</evidence>
<dbReference type="InterPro" id="IPR045010">
    <property type="entry name" value="MDR_fam"/>
</dbReference>
<dbReference type="GO" id="GO:0032440">
    <property type="term" value="F:2-alkenal reductase [NAD(P)H] activity"/>
    <property type="evidence" value="ECO:0007669"/>
    <property type="project" value="UniProtKB-EC"/>
</dbReference>
<dbReference type="InterPro" id="IPR036291">
    <property type="entry name" value="NAD(P)-bd_dom_sf"/>
</dbReference>
<name>A0AAN7VFT8_9COLE</name>
<evidence type="ECO:0000256" key="22">
    <source>
        <dbReference type="ARBA" id="ARBA00047742"/>
    </source>
</evidence>
<evidence type="ECO:0000256" key="30">
    <source>
        <dbReference type="ARBA" id="ARBA00048953"/>
    </source>
</evidence>
<keyword evidence="12" id="KW-0007">Acetylation</keyword>
<dbReference type="Pfam" id="PF00107">
    <property type="entry name" value="ADH_zinc_N"/>
    <property type="match status" value="1"/>
</dbReference>
<sequence length="358" mass="39832">MYHLTLKTEQIMMAARFNSTISKNVTIAKKFVLDKHFNGLPKRTDIKLVEETLPQIQNGEFLTEAVYLSVDPYIRAYQPLTKLGRVMMCLQIAKVIESNSEKFPIGTYVVGDYGWRTHTISCEKSFGEKVMGWKLPPFGTLPLSVGLGMLGLTGNTAYFGLLDICQPKANETVVVSGAAGAVGSHVGQIAKIKGCKVIGIAGSDDKGKWLTNELGFDHFINYKEPNILEKLKQFAPNKVDCYFDNVGGELSSNVMRCMNKFGRISVCGAITAYNSNPADLPKATLVQGMMAIQQLKMEGFIVTTFFPRWMEGIEQNLKWLQEGKLKYRETITDGFENTFQAFVDMLQGKNFGKALVKV</sequence>
<evidence type="ECO:0000256" key="4">
    <source>
        <dbReference type="ARBA" id="ARBA00011981"/>
    </source>
</evidence>
<comment type="catalytic activity">
    <reaction evidence="27">
        <text>13,14-dihydro-15-oxo-PGF2alpha + NADP(+) = 15-oxoprostaglandin F2alpha + NADPH + H(+)</text>
        <dbReference type="Rhea" id="RHEA:50588"/>
        <dbReference type="ChEBI" id="CHEBI:15378"/>
        <dbReference type="ChEBI" id="CHEBI:57783"/>
        <dbReference type="ChEBI" id="CHEBI:58349"/>
        <dbReference type="ChEBI" id="CHEBI:133374"/>
        <dbReference type="ChEBI" id="CHEBI:133409"/>
    </reaction>
    <physiologicalReaction direction="right-to-left" evidence="27">
        <dbReference type="Rhea" id="RHEA:50590"/>
    </physiologicalReaction>
</comment>
<comment type="catalytic activity">
    <reaction evidence="20">
        <text>octanal + NADP(+) = (2E)-octenal + NADPH + H(+)</text>
        <dbReference type="Rhea" id="RHEA:50780"/>
        <dbReference type="ChEBI" id="CHEBI:15378"/>
        <dbReference type="ChEBI" id="CHEBI:17935"/>
        <dbReference type="ChEBI" id="CHEBI:57783"/>
        <dbReference type="ChEBI" id="CHEBI:58349"/>
        <dbReference type="ChEBI" id="CHEBI:61748"/>
    </reaction>
    <physiologicalReaction direction="right-to-left" evidence="20">
        <dbReference type="Rhea" id="RHEA:50782"/>
    </physiologicalReaction>
</comment>
<evidence type="ECO:0000256" key="18">
    <source>
        <dbReference type="ARBA" id="ARBA00032297"/>
    </source>
</evidence>
<comment type="catalytic activity">
    <reaction evidence="34">
        <text>hexanal + NADP(+) = (E)-hex-2-enal + NADPH + H(+)</text>
        <dbReference type="Rhea" id="RHEA:50776"/>
        <dbReference type="ChEBI" id="CHEBI:15378"/>
        <dbReference type="ChEBI" id="CHEBI:28913"/>
        <dbReference type="ChEBI" id="CHEBI:57783"/>
        <dbReference type="ChEBI" id="CHEBI:58349"/>
        <dbReference type="ChEBI" id="CHEBI:88528"/>
    </reaction>
    <physiologicalReaction direction="right-to-left" evidence="34">
        <dbReference type="Rhea" id="RHEA:50778"/>
    </physiologicalReaction>
</comment>
<evidence type="ECO:0000256" key="10">
    <source>
        <dbReference type="ARBA" id="ARBA00022832"/>
    </source>
</evidence>
<evidence type="ECO:0000256" key="26">
    <source>
        <dbReference type="ARBA" id="ARBA00048066"/>
    </source>
</evidence>
<comment type="caution">
    <text evidence="36">The sequence shown here is derived from an EMBL/GenBank/DDBJ whole genome shotgun (WGS) entry which is preliminary data.</text>
</comment>
<comment type="catalytic activity">
    <reaction evidence="31">
        <text>(5S,12S)-dihydroxy-(6E,10E,12E,14Z)-eicosatetraenoate + NADP(+) = 12-oxo-(5S)-hydroxy-(6E,8E,10E,14Z)-eicosatetraenoate + NADPH + H(+)</text>
        <dbReference type="Rhea" id="RHEA:51212"/>
        <dbReference type="ChEBI" id="CHEBI:15378"/>
        <dbReference type="ChEBI" id="CHEBI:57783"/>
        <dbReference type="ChEBI" id="CHEBI:58349"/>
        <dbReference type="ChEBI" id="CHEBI:133974"/>
        <dbReference type="ChEBI" id="CHEBI:133975"/>
    </reaction>
    <physiologicalReaction direction="left-to-right" evidence="31">
        <dbReference type="Rhea" id="RHEA:51213"/>
    </physiologicalReaction>
</comment>
<evidence type="ECO:0000256" key="24">
    <source>
        <dbReference type="ARBA" id="ARBA00047878"/>
    </source>
</evidence>
<evidence type="ECO:0000256" key="29">
    <source>
        <dbReference type="ARBA" id="ARBA00048591"/>
    </source>
</evidence>
<comment type="catalytic activity">
    <reaction evidence="29">
        <text>20-hydroxy-leukotriene B4 + NADP(+) = 12-oxo-20-hydroxy-leukotriene B4 + NADPH + H(+)</text>
        <dbReference type="Rhea" id="RHEA:51208"/>
        <dbReference type="ChEBI" id="CHEBI:15378"/>
        <dbReference type="ChEBI" id="CHEBI:57460"/>
        <dbReference type="ChEBI" id="CHEBI:57783"/>
        <dbReference type="ChEBI" id="CHEBI:58349"/>
        <dbReference type="ChEBI" id="CHEBI:133346"/>
    </reaction>
    <physiologicalReaction direction="left-to-right" evidence="29">
        <dbReference type="Rhea" id="RHEA:51209"/>
    </physiologicalReaction>
</comment>
<evidence type="ECO:0000256" key="25">
    <source>
        <dbReference type="ARBA" id="ARBA00047903"/>
    </source>
</evidence>
<evidence type="ECO:0000259" key="35">
    <source>
        <dbReference type="SMART" id="SM00829"/>
    </source>
</evidence>
<evidence type="ECO:0000256" key="9">
    <source>
        <dbReference type="ARBA" id="ARBA00022553"/>
    </source>
</evidence>
<evidence type="ECO:0000256" key="1">
    <source>
        <dbReference type="ARBA" id="ARBA00004496"/>
    </source>
</evidence>
<keyword evidence="15" id="KW-0379">Hydroxylation</keyword>
<gene>
    <name evidence="36" type="ORF">RI129_002337</name>
</gene>
<reference evidence="36 37" key="1">
    <citation type="journal article" date="2024" name="Insects">
        <title>An Improved Chromosome-Level Genome Assembly of the Firefly Pyrocoelia pectoralis.</title>
        <authorList>
            <person name="Fu X."/>
            <person name="Meyer-Rochow V.B."/>
            <person name="Ballantyne L."/>
            <person name="Zhu X."/>
        </authorList>
    </citation>
    <scope>NUCLEOTIDE SEQUENCE [LARGE SCALE GENOMIC DNA]</scope>
    <source>
        <strain evidence="36">XCY_ONT2</strain>
    </source>
</reference>
<organism evidence="36 37">
    <name type="scientific">Pyrocoelia pectoralis</name>
    <dbReference type="NCBI Taxonomy" id="417401"/>
    <lineage>
        <taxon>Eukaryota</taxon>
        <taxon>Metazoa</taxon>
        <taxon>Ecdysozoa</taxon>
        <taxon>Arthropoda</taxon>
        <taxon>Hexapoda</taxon>
        <taxon>Insecta</taxon>
        <taxon>Pterygota</taxon>
        <taxon>Neoptera</taxon>
        <taxon>Endopterygota</taxon>
        <taxon>Coleoptera</taxon>
        <taxon>Polyphaga</taxon>
        <taxon>Elateriformia</taxon>
        <taxon>Elateroidea</taxon>
        <taxon>Lampyridae</taxon>
        <taxon>Lampyrinae</taxon>
        <taxon>Pyrocoelia</taxon>
    </lineage>
</organism>
<dbReference type="GO" id="GO:0005737">
    <property type="term" value="C:cytoplasm"/>
    <property type="evidence" value="ECO:0007669"/>
    <property type="project" value="UniProtKB-SubCell"/>
</dbReference>
<comment type="subunit">
    <text evidence="3">Monomer or homodimer.</text>
</comment>